<dbReference type="GO" id="GO:0004129">
    <property type="term" value="F:cytochrome-c oxidase activity"/>
    <property type="evidence" value="ECO:0007669"/>
    <property type="project" value="InterPro"/>
</dbReference>
<dbReference type="RefSeq" id="WP_146784188.1">
    <property type="nucleotide sequence ID" value="NZ_CP042434.1"/>
</dbReference>
<feature type="transmembrane region" description="Helical" evidence="1">
    <location>
        <begin position="63"/>
        <end position="88"/>
    </location>
</feature>
<feature type="transmembrane region" description="Helical" evidence="1">
    <location>
        <begin position="100"/>
        <end position="121"/>
    </location>
</feature>
<feature type="transmembrane region" description="Helical" evidence="1">
    <location>
        <begin position="6"/>
        <end position="25"/>
    </location>
</feature>
<keyword evidence="1" id="KW-0472">Membrane</keyword>
<dbReference type="EMBL" id="CP042434">
    <property type="protein sequence ID" value="QEC72887.1"/>
    <property type="molecule type" value="Genomic_DNA"/>
</dbReference>
<gene>
    <name evidence="2" type="ORF">FSB73_15580</name>
</gene>
<protein>
    <submittedName>
        <fullName evidence="2">Uncharacterized protein</fullName>
    </submittedName>
</protein>
<evidence type="ECO:0000313" key="2">
    <source>
        <dbReference type="EMBL" id="QEC72887.1"/>
    </source>
</evidence>
<dbReference type="GO" id="GO:0009060">
    <property type="term" value="P:aerobic respiration"/>
    <property type="evidence" value="ECO:0007669"/>
    <property type="project" value="InterPro"/>
</dbReference>
<dbReference type="OrthoDB" id="5245199at2"/>
<proteinExistence type="predicted"/>
<dbReference type="AlphaFoldDB" id="A0A5B8VMV4"/>
<evidence type="ECO:0000313" key="3">
    <source>
        <dbReference type="Proteomes" id="UP000321291"/>
    </source>
</evidence>
<keyword evidence="1" id="KW-1133">Transmembrane helix</keyword>
<dbReference type="SUPFAM" id="SSF81442">
    <property type="entry name" value="Cytochrome c oxidase subunit I-like"/>
    <property type="match status" value="1"/>
</dbReference>
<dbReference type="InterPro" id="IPR000883">
    <property type="entry name" value="Cyt_C_Oxase_1"/>
</dbReference>
<accession>A0A5B8VMV4</accession>
<dbReference type="Proteomes" id="UP000321291">
    <property type="component" value="Chromosome"/>
</dbReference>
<dbReference type="InterPro" id="IPR036927">
    <property type="entry name" value="Cyt_c_oxase-like_su1_sf"/>
</dbReference>
<dbReference type="Gene3D" id="1.20.210.10">
    <property type="entry name" value="Cytochrome c oxidase-like, subunit I domain"/>
    <property type="match status" value="1"/>
</dbReference>
<organism evidence="2 3">
    <name type="scientific">Arachidicoccus ginsenosidivorans</name>
    <dbReference type="NCBI Taxonomy" id="496057"/>
    <lineage>
        <taxon>Bacteria</taxon>
        <taxon>Pseudomonadati</taxon>
        <taxon>Bacteroidota</taxon>
        <taxon>Chitinophagia</taxon>
        <taxon>Chitinophagales</taxon>
        <taxon>Chitinophagaceae</taxon>
        <taxon>Arachidicoccus</taxon>
    </lineage>
</organism>
<dbReference type="Pfam" id="PF00115">
    <property type="entry name" value="COX1"/>
    <property type="match status" value="1"/>
</dbReference>
<keyword evidence="3" id="KW-1185">Reference proteome</keyword>
<sequence length="150" mass="16940">MVHLAVLGWLTMLIFGAGYQLLPVICERDLYSEKLAFVSFILLLLGTTLLAAGFWYTTRLSIFPWWGLLGGAFIFLSSLLFVVNVAGTTRLSTRFSLQKLFILSSALWLSGTTLAGFLLAWNLHDPYISQNHLQLLKLHVHMDLWAGFYN</sequence>
<dbReference type="GO" id="GO:0020037">
    <property type="term" value="F:heme binding"/>
    <property type="evidence" value="ECO:0007669"/>
    <property type="project" value="InterPro"/>
</dbReference>
<dbReference type="KEGG" id="agi:FSB73_15580"/>
<evidence type="ECO:0000256" key="1">
    <source>
        <dbReference type="SAM" id="Phobius"/>
    </source>
</evidence>
<feature type="transmembrane region" description="Helical" evidence="1">
    <location>
        <begin position="37"/>
        <end position="57"/>
    </location>
</feature>
<name>A0A5B8VMV4_9BACT</name>
<dbReference type="GO" id="GO:0016020">
    <property type="term" value="C:membrane"/>
    <property type="evidence" value="ECO:0007669"/>
    <property type="project" value="InterPro"/>
</dbReference>
<keyword evidence="1" id="KW-0812">Transmembrane</keyword>
<reference evidence="2 3" key="1">
    <citation type="journal article" date="2017" name="Int. J. Syst. Evol. Microbiol.">
        <title>Arachidicoccus ginsenosidivorans sp. nov., with ginsenoside-converting activity isolated from ginseng cultivating soil.</title>
        <authorList>
            <person name="Siddiqi M.Z."/>
            <person name="Aslam Z."/>
            <person name="Im W.T."/>
        </authorList>
    </citation>
    <scope>NUCLEOTIDE SEQUENCE [LARGE SCALE GENOMIC DNA]</scope>
    <source>
        <strain evidence="2 3">Gsoil 809</strain>
    </source>
</reference>